<evidence type="ECO:0000259" key="8">
    <source>
        <dbReference type="Pfam" id="PF10672"/>
    </source>
</evidence>
<dbReference type="CDD" id="cd02440">
    <property type="entry name" value="AdoMet_MTases"/>
    <property type="match status" value="1"/>
</dbReference>
<dbReference type="InterPro" id="IPR015947">
    <property type="entry name" value="PUA-like_sf"/>
</dbReference>
<dbReference type="GO" id="GO:0005737">
    <property type="term" value="C:cytoplasm"/>
    <property type="evidence" value="ECO:0007669"/>
    <property type="project" value="UniProtKB-SubCell"/>
</dbReference>
<dbReference type="InterPro" id="IPR041532">
    <property type="entry name" value="RlmI-like_PUA"/>
</dbReference>
<dbReference type="SUPFAM" id="SSF53335">
    <property type="entry name" value="S-adenosyl-L-methionine-dependent methyltransferases"/>
    <property type="match status" value="1"/>
</dbReference>
<dbReference type="InterPro" id="IPR029063">
    <property type="entry name" value="SAM-dependent_MTases_sf"/>
</dbReference>
<dbReference type="InterPro" id="IPR036974">
    <property type="entry name" value="PUA_sf"/>
</dbReference>
<proteinExistence type="inferred from homology"/>
<dbReference type="Gene3D" id="3.30.750.80">
    <property type="entry name" value="RNA methyltransferase domain (HRMD) like"/>
    <property type="match status" value="1"/>
</dbReference>
<dbReference type="EMBL" id="JAHLFG010000038">
    <property type="protein sequence ID" value="MBU3826583.1"/>
    <property type="molecule type" value="Genomic_DNA"/>
</dbReference>
<evidence type="ECO:0000256" key="7">
    <source>
        <dbReference type="ARBA" id="ARBA00038091"/>
    </source>
</evidence>
<name>A0A9E2KN68_9GAMM</name>
<dbReference type="EC" id="2.1.1.-" evidence="10"/>
<evidence type="ECO:0000256" key="4">
    <source>
        <dbReference type="ARBA" id="ARBA00022603"/>
    </source>
</evidence>
<dbReference type="Pfam" id="PF17785">
    <property type="entry name" value="PUA_3"/>
    <property type="match status" value="1"/>
</dbReference>
<dbReference type="PANTHER" id="PTHR42873">
    <property type="entry name" value="RIBOSOMAL RNA LARGE SUBUNIT METHYLTRANSFERASE"/>
    <property type="match status" value="1"/>
</dbReference>
<evidence type="ECO:0000256" key="1">
    <source>
        <dbReference type="ARBA" id="ARBA00004496"/>
    </source>
</evidence>
<reference evidence="10" key="1">
    <citation type="journal article" date="2021" name="PeerJ">
        <title>Extensive microbial diversity within the chicken gut microbiome revealed by metagenomics and culture.</title>
        <authorList>
            <person name="Gilroy R."/>
            <person name="Ravi A."/>
            <person name="Getino M."/>
            <person name="Pursley I."/>
            <person name="Horton D.L."/>
            <person name="Alikhan N.F."/>
            <person name="Baker D."/>
            <person name="Gharbi K."/>
            <person name="Hall N."/>
            <person name="Watson M."/>
            <person name="Adriaenssens E.M."/>
            <person name="Foster-Nyarko E."/>
            <person name="Jarju S."/>
            <person name="Secka A."/>
            <person name="Antonio M."/>
            <person name="Oren A."/>
            <person name="Chaudhuri R.R."/>
            <person name="La Ragione R."/>
            <person name="Hildebrand F."/>
            <person name="Pallen M.J."/>
        </authorList>
    </citation>
    <scope>NUCLEOTIDE SEQUENCE</scope>
    <source>
        <strain evidence="10">687</strain>
    </source>
</reference>
<keyword evidence="6" id="KW-0949">S-adenosyl-L-methionine</keyword>
<comment type="similarity">
    <text evidence="7">Belongs to the methyltransferase superfamily. RlmI family.</text>
</comment>
<dbReference type="GO" id="GO:0008168">
    <property type="term" value="F:methyltransferase activity"/>
    <property type="evidence" value="ECO:0007669"/>
    <property type="project" value="UniProtKB-KW"/>
</dbReference>
<dbReference type="CDD" id="cd11572">
    <property type="entry name" value="RlmI_M_like"/>
    <property type="match status" value="1"/>
</dbReference>
<dbReference type="Pfam" id="PF10672">
    <property type="entry name" value="Methyltrans_SAM"/>
    <property type="match status" value="1"/>
</dbReference>
<evidence type="ECO:0000256" key="3">
    <source>
        <dbReference type="ARBA" id="ARBA00022552"/>
    </source>
</evidence>
<dbReference type="GO" id="GO:0003723">
    <property type="term" value="F:RNA binding"/>
    <property type="evidence" value="ECO:0007669"/>
    <property type="project" value="InterPro"/>
</dbReference>
<dbReference type="Proteomes" id="UP000824150">
    <property type="component" value="Unassembled WGS sequence"/>
</dbReference>
<dbReference type="CDD" id="cd21153">
    <property type="entry name" value="PUA_RlmI"/>
    <property type="match status" value="1"/>
</dbReference>
<reference evidence="10" key="2">
    <citation type="submission" date="2021-04" db="EMBL/GenBank/DDBJ databases">
        <authorList>
            <person name="Gilroy R."/>
        </authorList>
    </citation>
    <scope>NUCLEOTIDE SEQUENCE</scope>
    <source>
        <strain evidence="10">687</strain>
    </source>
</reference>
<comment type="caution">
    <text evidence="10">The sequence shown here is derived from an EMBL/GenBank/DDBJ whole genome shotgun (WGS) entry which is preliminary data.</text>
</comment>
<dbReference type="AlphaFoldDB" id="A0A9E2KN68"/>
<evidence type="ECO:0000256" key="5">
    <source>
        <dbReference type="ARBA" id="ARBA00022679"/>
    </source>
</evidence>
<comment type="subcellular location">
    <subcellularLocation>
        <location evidence="1">Cytoplasm</location>
    </subcellularLocation>
</comment>
<keyword evidence="4 10" id="KW-0489">Methyltransferase</keyword>
<dbReference type="Gene3D" id="3.40.50.150">
    <property type="entry name" value="Vaccinia Virus protein VP39"/>
    <property type="match status" value="1"/>
</dbReference>
<sequence>MQSYPVITLSAGRGKSVLRHHPWIFSKALAQTPNLPSGSQVCVRSADGQFLGYGIYSAKSQIKVRLLSFKENAPIDDALIASRVIHACKARDSLRAQGNDGVRLIAAEGDFLPGVIVDLYNNFLVIAISSWAGEAIYDSLIATLKKIFPTHAIYERSDGKARQKEGLKPRTGVIAGNTPEDIIYVKENDLIYLPIDIKNGHKTGGYLDQRDSRAALLPLAKGARVLNCFAYTGGFGLYALKGRARRVENIDVSALALKHAKEGTAFNHLDPGHARFIQEDVFAYLRAQVAAKEKYDVVVLDPPKFAESAANLKKACRGYQDINRLGFELLREGGQLLTFSCSGLMDSALFQKICADAALEAGVDAQVVRTFRQAADHRVALPCPESFYLKGLQIQVCSGGYHADH</sequence>
<protein>
    <submittedName>
        <fullName evidence="10">Class I SAM-dependent methyltransferase</fullName>
        <ecNumber evidence="10">2.1.1.-</ecNumber>
    </submittedName>
</protein>
<feature type="domain" description="S-adenosylmethionine-dependent methyltransferase" evidence="8">
    <location>
        <begin position="182"/>
        <end position="339"/>
    </location>
</feature>
<evidence type="ECO:0000256" key="6">
    <source>
        <dbReference type="ARBA" id="ARBA00022691"/>
    </source>
</evidence>
<keyword evidence="5 10" id="KW-0808">Transferase</keyword>
<dbReference type="GO" id="GO:0032259">
    <property type="term" value="P:methylation"/>
    <property type="evidence" value="ECO:0007669"/>
    <property type="project" value="UniProtKB-KW"/>
</dbReference>
<dbReference type="PANTHER" id="PTHR42873:SF1">
    <property type="entry name" value="S-ADENOSYLMETHIONINE-DEPENDENT METHYLTRANSFERASE DOMAIN-CONTAINING PROTEIN"/>
    <property type="match status" value="1"/>
</dbReference>
<evidence type="ECO:0000256" key="2">
    <source>
        <dbReference type="ARBA" id="ARBA00022490"/>
    </source>
</evidence>
<gene>
    <name evidence="10" type="ORF">IAA31_03735</name>
</gene>
<keyword evidence="2" id="KW-0963">Cytoplasm</keyword>
<dbReference type="Gene3D" id="2.30.130.10">
    <property type="entry name" value="PUA domain"/>
    <property type="match status" value="1"/>
</dbReference>
<dbReference type="SUPFAM" id="SSF88697">
    <property type="entry name" value="PUA domain-like"/>
    <property type="match status" value="1"/>
</dbReference>
<organism evidence="10 11">
    <name type="scientific">Candidatus Anaerobiospirillum merdipullorum</name>
    <dbReference type="NCBI Taxonomy" id="2838450"/>
    <lineage>
        <taxon>Bacteria</taxon>
        <taxon>Pseudomonadati</taxon>
        <taxon>Pseudomonadota</taxon>
        <taxon>Gammaproteobacteria</taxon>
        <taxon>Aeromonadales</taxon>
        <taxon>Succinivibrionaceae</taxon>
        <taxon>Anaerobiospirillum</taxon>
    </lineage>
</organism>
<evidence type="ECO:0000313" key="11">
    <source>
        <dbReference type="Proteomes" id="UP000824150"/>
    </source>
</evidence>
<dbReference type="InterPro" id="IPR019614">
    <property type="entry name" value="SAM-dep_methyl-trfase"/>
</dbReference>
<dbReference type="PROSITE" id="PS50890">
    <property type="entry name" value="PUA"/>
    <property type="match status" value="1"/>
</dbReference>
<keyword evidence="3" id="KW-0698">rRNA processing</keyword>
<evidence type="ECO:0000313" key="10">
    <source>
        <dbReference type="EMBL" id="MBU3826583.1"/>
    </source>
</evidence>
<evidence type="ECO:0000259" key="9">
    <source>
        <dbReference type="Pfam" id="PF17785"/>
    </source>
</evidence>
<accession>A0A9E2KN68</accession>
<dbReference type="GO" id="GO:0006364">
    <property type="term" value="P:rRNA processing"/>
    <property type="evidence" value="ECO:0007669"/>
    <property type="project" value="UniProtKB-KW"/>
</dbReference>
<feature type="domain" description="RlmI-like PUA" evidence="9">
    <location>
        <begin position="7"/>
        <end position="69"/>
    </location>
</feature>